<reference evidence="1 2" key="1">
    <citation type="submission" date="2015-01" db="EMBL/GenBank/DDBJ databases">
        <title>Genome Sequence of Magnetospirillum magnetotacticum Strain MS-1.</title>
        <authorList>
            <person name="Marinov G.K."/>
            <person name="Smalley M.D."/>
            <person name="DeSalvo G."/>
        </authorList>
    </citation>
    <scope>NUCLEOTIDE SEQUENCE [LARGE SCALE GENOMIC DNA]</scope>
    <source>
        <strain evidence="1 2">MS-1</strain>
    </source>
</reference>
<evidence type="ECO:0000313" key="1">
    <source>
        <dbReference type="EMBL" id="KIL99134.1"/>
    </source>
</evidence>
<proteinExistence type="predicted"/>
<comment type="caution">
    <text evidence="1">The sequence shown here is derived from an EMBL/GenBank/DDBJ whole genome shotgun (WGS) entry which is preliminary data.</text>
</comment>
<name>A0A0C2YHF3_PARME</name>
<gene>
    <name evidence="1" type="ORF">CCC_03352</name>
</gene>
<dbReference type="EMBL" id="JXSL01000025">
    <property type="protein sequence ID" value="KIL99134.1"/>
    <property type="molecule type" value="Genomic_DNA"/>
</dbReference>
<sequence length="49" mass="5086">MLRNAGACNALVSCPNRLGCSWMAMIVASRRSAAAIAAAEHDRVLALTA</sequence>
<dbReference type="AlphaFoldDB" id="A0A0C2YHF3"/>
<accession>A0A0C2YHF3</accession>
<organism evidence="1 2">
    <name type="scientific">Paramagnetospirillum magnetotacticum MS-1</name>
    <dbReference type="NCBI Taxonomy" id="272627"/>
    <lineage>
        <taxon>Bacteria</taxon>
        <taxon>Pseudomonadati</taxon>
        <taxon>Pseudomonadota</taxon>
        <taxon>Alphaproteobacteria</taxon>
        <taxon>Rhodospirillales</taxon>
        <taxon>Magnetospirillaceae</taxon>
        <taxon>Paramagnetospirillum</taxon>
    </lineage>
</organism>
<dbReference type="Proteomes" id="UP000031971">
    <property type="component" value="Unassembled WGS sequence"/>
</dbReference>
<evidence type="ECO:0000313" key="2">
    <source>
        <dbReference type="Proteomes" id="UP000031971"/>
    </source>
</evidence>
<keyword evidence="2" id="KW-1185">Reference proteome</keyword>
<protein>
    <submittedName>
        <fullName evidence="1">Uncharacterized protein</fullName>
    </submittedName>
</protein>
<dbReference type="STRING" id="272627.CCC_03352"/>